<feature type="compositionally biased region" description="Polar residues" evidence="1">
    <location>
        <begin position="581"/>
        <end position="616"/>
    </location>
</feature>
<feature type="region of interest" description="Disordered" evidence="1">
    <location>
        <begin position="112"/>
        <end position="258"/>
    </location>
</feature>
<proteinExistence type="predicted"/>
<feature type="compositionally biased region" description="Polar residues" evidence="1">
    <location>
        <begin position="491"/>
        <end position="549"/>
    </location>
</feature>
<feature type="compositionally biased region" description="Polar residues" evidence="1">
    <location>
        <begin position="156"/>
        <end position="165"/>
    </location>
</feature>
<feature type="region of interest" description="Disordered" evidence="1">
    <location>
        <begin position="276"/>
        <end position="619"/>
    </location>
</feature>
<feature type="compositionally biased region" description="Polar residues" evidence="1">
    <location>
        <begin position="313"/>
        <end position="328"/>
    </location>
</feature>
<organism evidence="2 3">
    <name type="scientific">Leptolyngbya cf. ectocarpi LEGE 11479</name>
    <dbReference type="NCBI Taxonomy" id="1828722"/>
    <lineage>
        <taxon>Bacteria</taxon>
        <taxon>Bacillati</taxon>
        <taxon>Cyanobacteriota</taxon>
        <taxon>Cyanophyceae</taxon>
        <taxon>Leptolyngbyales</taxon>
        <taxon>Leptolyngbyaceae</taxon>
        <taxon>Leptolyngbya group</taxon>
        <taxon>Leptolyngbya</taxon>
    </lineage>
</organism>
<reference evidence="2" key="1">
    <citation type="submission" date="2020-10" db="EMBL/GenBank/DDBJ databases">
        <authorList>
            <person name="Castelo-Branco R."/>
            <person name="Eusebio N."/>
            <person name="Adriana R."/>
            <person name="Vieira A."/>
            <person name="Brugerolle De Fraissinette N."/>
            <person name="Rezende De Castro R."/>
            <person name="Schneider M.P."/>
            <person name="Vasconcelos V."/>
            <person name="Leao P.N."/>
        </authorList>
    </citation>
    <scope>NUCLEOTIDE SEQUENCE</scope>
    <source>
        <strain evidence="2">LEGE 11479</strain>
    </source>
</reference>
<feature type="compositionally biased region" description="Low complexity" evidence="1">
    <location>
        <begin position="203"/>
        <end position="214"/>
    </location>
</feature>
<keyword evidence="3" id="KW-1185">Reference proteome</keyword>
<feature type="compositionally biased region" description="Polar residues" evidence="1">
    <location>
        <begin position="412"/>
        <end position="432"/>
    </location>
</feature>
<protein>
    <submittedName>
        <fullName evidence="2">Uncharacterized protein</fullName>
    </submittedName>
</protein>
<evidence type="ECO:0000313" key="2">
    <source>
        <dbReference type="EMBL" id="MBE9068779.1"/>
    </source>
</evidence>
<dbReference type="Proteomes" id="UP000615026">
    <property type="component" value="Unassembled WGS sequence"/>
</dbReference>
<feature type="compositionally biased region" description="Polar residues" evidence="1">
    <location>
        <begin position="288"/>
        <end position="306"/>
    </location>
</feature>
<accession>A0A928ZWI9</accession>
<feature type="region of interest" description="Disordered" evidence="1">
    <location>
        <begin position="1"/>
        <end position="24"/>
    </location>
</feature>
<feature type="compositionally biased region" description="Basic and acidic residues" evidence="1">
    <location>
        <begin position="139"/>
        <end position="152"/>
    </location>
</feature>
<name>A0A928ZWI9_LEPEC</name>
<dbReference type="EMBL" id="JADEXP010000200">
    <property type="protein sequence ID" value="MBE9068779.1"/>
    <property type="molecule type" value="Genomic_DNA"/>
</dbReference>
<dbReference type="AlphaFoldDB" id="A0A928ZWI9"/>
<comment type="caution">
    <text evidence="2">The sequence shown here is derived from an EMBL/GenBank/DDBJ whole genome shotgun (WGS) entry which is preliminary data.</text>
</comment>
<evidence type="ECO:0000256" key="1">
    <source>
        <dbReference type="SAM" id="MobiDB-lite"/>
    </source>
</evidence>
<dbReference type="RefSeq" id="WP_193994713.1">
    <property type="nucleotide sequence ID" value="NZ_JADEXP010000200.1"/>
</dbReference>
<gene>
    <name evidence="2" type="ORF">IQ260_19220</name>
</gene>
<sequence length="871" mass="93216">MAVPPKSFSESSVERAGYPPLGWHPQHHQTQWQIYPLGHLTSGILSGTSPEPNDAPSIQAQALRQAAHIVGLPSELGDGSGFANFVSNSVAGPDYPPLIDFAADIRKKPDQVQLSNGPVAVPTDSISVDSPPDKPPQSEVKEKDISNTRDVGDISPDSSTITPLQRQPLGHRQPLGFGRPAITTDESATDETTVDTSRPAQPIATVTAADVAIAESPTSLEPNVTESDITEPGLTESAETAPSVSIPERLTASPGKAEISSAEALDISLRSASTVDRDIDHTAEETAGSYTPIQPASPTPSDSNVATHEANITVDQPSVPSTDANISLENRPEPLPVQATTDKTFEIDTTEVVDQIQPVAADPIRETDETTGEPTLPTETSDNATLAGPDQLKPSVSPEQPNLQTPAPADISQDTQLDELQTSLESAPQSFPKTFPESFPEQPEIPQSELPFTPPAFEETEETPSQTAAVQQPGLDPIGQISDHGAEPQLPTVNTLPDNWTQPGSNEGSPDGPSQENPSLINQSNLAVQPSLQDGNSIILQDDSFSLNPADNLEATADRTTPVTPQPPTTSPSTPDGLMPSAQQISTQQPLVQRQIGPESSQPEVEPSVQHSNNHLPTIDPEVLAQNRFTAKPLQQASEPVPPIQAKTLSEAVTQPLGMHELLFEELYDTDLSQPDTKPVNAKPAAVSETPAIQAKHFEEPPSRLLSPRLAALRSNYGLEQPDDAFFSESGHSLISTPSAATKNSEESIEQAFPAETNQTISLSVADALTETAEKGTAAHVSSGEGEDQALWQLAHLLYSELRREPVVRSHSTNFQRASPGLIPMYSGENRLPYLPLALWPPPLHQLATQIRLQLQAKLRQDFERSSRLNK</sequence>
<evidence type="ECO:0000313" key="3">
    <source>
        <dbReference type="Proteomes" id="UP000615026"/>
    </source>
</evidence>
<feature type="compositionally biased region" description="Polar residues" evidence="1">
    <location>
        <begin position="216"/>
        <end position="227"/>
    </location>
</feature>